<proteinExistence type="predicted"/>
<organism evidence="2 3">
    <name type="scientific">Marinicrinis lubricantis</name>
    <dbReference type="NCBI Taxonomy" id="2086470"/>
    <lineage>
        <taxon>Bacteria</taxon>
        <taxon>Bacillati</taxon>
        <taxon>Bacillota</taxon>
        <taxon>Bacilli</taxon>
        <taxon>Bacillales</taxon>
        <taxon>Paenibacillaceae</taxon>
    </lineage>
</organism>
<evidence type="ECO:0000313" key="3">
    <source>
        <dbReference type="Proteomes" id="UP001596250"/>
    </source>
</evidence>
<reference evidence="3" key="1">
    <citation type="journal article" date="2019" name="Int. J. Syst. Evol. Microbiol.">
        <title>The Global Catalogue of Microorganisms (GCM) 10K type strain sequencing project: providing services to taxonomists for standard genome sequencing and annotation.</title>
        <authorList>
            <consortium name="The Broad Institute Genomics Platform"/>
            <consortium name="The Broad Institute Genome Sequencing Center for Infectious Disease"/>
            <person name="Wu L."/>
            <person name="Ma J."/>
        </authorList>
    </citation>
    <scope>NUCLEOTIDE SEQUENCE [LARGE SCALE GENOMIC DNA]</scope>
    <source>
        <strain evidence="3">CCM 8749</strain>
    </source>
</reference>
<dbReference type="EMBL" id="JBHSQV010000183">
    <property type="protein sequence ID" value="MFC5988609.1"/>
    <property type="molecule type" value="Genomic_DNA"/>
</dbReference>
<sequence length="299" mass="32636">MASKKKGSSLSIGWVFSIVMIGILGVAVWGIINRTSSADELKPGSATHPHVFSYSADESTVWLGTHTGVYEYNNGKWLRTLQPLQSNDVMGLEIDPTNPEKMIVSGHGFVKRSLDGGKTWDVAEDGLPNKQKPNEPDAHLLAMDTNNPEHLYTMLAGPGDNLYESNNGGNTWTKVGVIPQAAYSIAIAPGQSSSIIAGTESGLYRYDIMDNNIKETKIGNEPTFQIFITPTGEIITMNESGVQRSNDLTTWKPMLVDLNGEMPLGIKGSKKDANRLLIVTERYSVFESKDGGESWVKTK</sequence>
<dbReference type="InterPro" id="IPR052025">
    <property type="entry name" value="Xyloglucanase_GH74"/>
</dbReference>
<keyword evidence="1" id="KW-0472">Membrane</keyword>
<dbReference type="RefSeq" id="WP_379896084.1">
    <property type="nucleotide sequence ID" value="NZ_CBCSCT010000010.1"/>
</dbReference>
<name>A0ABW1IU18_9BACL</name>
<dbReference type="PANTHER" id="PTHR43739">
    <property type="entry name" value="XYLOGLUCANASE (EUROFUNG)"/>
    <property type="match status" value="1"/>
</dbReference>
<feature type="transmembrane region" description="Helical" evidence="1">
    <location>
        <begin position="12"/>
        <end position="32"/>
    </location>
</feature>
<dbReference type="PANTHER" id="PTHR43739:SF5">
    <property type="entry name" value="EXO-ALPHA-SIALIDASE"/>
    <property type="match status" value="1"/>
</dbReference>
<comment type="caution">
    <text evidence="2">The sequence shown here is derived from an EMBL/GenBank/DDBJ whole genome shotgun (WGS) entry which is preliminary data.</text>
</comment>
<keyword evidence="1" id="KW-1133">Transmembrane helix</keyword>
<protein>
    <submittedName>
        <fullName evidence="2">WD40/YVTN/BNR-like repeat-containing protein</fullName>
    </submittedName>
</protein>
<keyword evidence="1" id="KW-0812">Transmembrane</keyword>
<dbReference type="Proteomes" id="UP001596250">
    <property type="component" value="Unassembled WGS sequence"/>
</dbReference>
<gene>
    <name evidence="2" type="ORF">ACFPXP_19570</name>
</gene>
<dbReference type="CDD" id="cd15482">
    <property type="entry name" value="Sialidase_non-viral"/>
    <property type="match status" value="1"/>
</dbReference>
<dbReference type="SUPFAM" id="SSF110296">
    <property type="entry name" value="Oligoxyloglucan reducing end-specific cellobiohydrolase"/>
    <property type="match status" value="1"/>
</dbReference>
<evidence type="ECO:0000256" key="1">
    <source>
        <dbReference type="SAM" id="Phobius"/>
    </source>
</evidence>
<accession>A0ABW1IU18</accession>
<dbReference type="Gene3D" id="2.130.10.10">
    <property type="entry name" value="YVTN repeat-like/Quinoprotein amine dehydrogenase"/>
    <property type="match status" value="2"/>
</dbReference>
<dbReference type="InterPro" id="IPR015943">
    <property type="entry name" value="WD40/YVTN_repeat-like_dom_sf"/>
</dbReference>
<evidence type="ECO:0000313" key="2">
    <source>
        <dbReference type="EMBL" id="MFC5988609.1"/>
    </source>
</evidence>
<keyword evidence="3" id="KW-1185">Reference proteome</keyword>